<accession>A0A811UIJ9</accession>
<evidence type="ECO:0000256" key="3">
    <source>
        <dbReference type="ARBA" id="ARBA00009928"/>
    </source>
</evidence>
<evidence type="ECO:0000256" key="8">
    <source>
        <dbReference type="ARBA" id="ARBA00023033"/>
    </source>
</evidence>
<evidence type="ECO:0000256" key="6">
    <source>
        <dbReference type="ARBA" id="ARBA00023002"/>
    </source>
</evidence>
<dbReference type="InterPro" id="IPR005203">
    <property type="entry name" value="Hemocyanin_C"/>
</dbReference>
<dbReference type="Gene3D" id="1.20.1370.10">
    <property type="entry name" value="Hemocyanin, N-terminal domain"/>
    <property type="match status" value="1"/>
</dbReference>
<dbReference type="PROSITE" id="PS00498">
    <property type="entry name" value="TYROSINASE_2"/>
    <property type="match status" value="1"/>
</dbReference>
<sequence length="706" mass="81705">MADKKNLLLLFDRPNEPVFMEKGKAAVFDVPDKFLTDRYRPISTEVQSRFGEKAEQRIPVRDIAIPDLRIPMSLPRDAQFSLFIPAHRRIAGRLIDIFMGVRSVEDLQSVAVYARDRVNPYLFNYSLSVALLHRPDTKGLDLPSFAQNFPDKFVDSQVFRQIREEATVVPEGSRMPITIPRDYTASDLEPEHRLWYFREDLGINLHHWHWHLVYPFEAGNRDVVNKDRRGELFYYMHQQVVARYNLERFSNNLARVVRFNNLREPIAEGYFPKMDSLVSSRAWPPRFEDTKLSDLNRELDQINLDVSDLERWRDRIFEAISQGFATDESGNQVPLDDVRGIDVLGNMMESSILSPNRRLYGDFHNMGHVFISYSHDPDHRHLESFGVMGDSATAMRDPVFYRWHAYIDDIFQEHKARLSPYSVPDLSYDGVSVTGVQVSPEGGRPNVLQTFWQQSDVDLSRGMDFVPRGNVFARFTHLQHTPFTYTINVNNDSGAQRFGTVRIFLGPKTDERGQGMLFKDQRLLMIELDKFVVSLNPGQNTIRRRSTESSVTIPFDRTFRNLEASRPAAGSAEELEFNFCGCGWPNHMLIPKGLPEGLRCELFVMISNYDQDRVREIYTFKQVHKQFFLNFNTLSQIEQQLVGSCSDAASYCGVRDRLYPDRRAMGYPFDRLSRVGADRLINFLTPNMSIVDVVVRHENRVALRNS</sequence>
<dbReference type="OrthoDB" id="8119704at2759"/>
<keyword evidence="10" id="KW-1015">Disulfide bond</keyword>
<dbReference type="GO" id="GO:0035011">
    <property type="term" value="P:melanotic encapsulation of foreign target"/>
    <property type="evidence" value="ECO:0007669"/>
    <property type="project" value="UniProtKB-ARBA"/>
</dbReference>
<organism evidence="12 13">
    <name type="scientific">Ceratitis capitata</name>
    <name type="common">Mediterranean fruit fly</name>
    <name type="synonym">Tephritis capitata</name>
    <dbReference type="NCBI Taxonomy" id="7213"/>
    <lineage>
        <taxon>Eukaryota</taxon>
        <taxon>Metazoa</taxon>
        <taxon>Ecdysozoa</taxon>
        <taxon>Arthropoda</taxon>
        <taxon>Hexapoda</taxon>
        <taxon>Insecta</taxon>
        <taxon>Pterygota</taxon>
        <taxon>Neoptera</taxon>
        <taxon>Endopterygota</taxon>
        <taxon>Diptera</taxon>
        <taxon>Brachycera</taxon>
        <taxon>Muscomorpha</taxon>
        <taxon>Tephritoidea</taxon>
        <taxon>Tephritidae</taxon>
        <taxon>Ceratitis</taxon>
        <taxon>Ceratitis</taxon>
    </lineage>
</organism>
<evidence type="ECO:0000313" key="13">
    <source>
        <dbReference type="Proteomes" id="UP000606786"/>
    </source>
</evidence>
<dbReference type="Pfam" id="PF00372">
    <property type="entry name" value="Hemocyanin_M"/>
    <property type="match status" value="1"/>
</dbReference>
<evidence type="ECO:0000256" key="4">
    <source>
        <dbReference type="ARBA" id="ARBA00022525"/>
    </source>
</evidence>
<keyword evidence="4" id="KW-0964">Secreted</keyword>
<feature type="domain" description="Tyrosinase copper-binding" evidence="11">
    <location>
        <begin position="397"/>
        <end position="408"/>
    </location>
</feature>
<dbReference type="InterPro" id="IPR014756">
    <property type="entry name" value="Ig_E-set"/>
</dbReference>
<dbReference type="InterPro" id="IPR000896">
    <property type="entry name" value="Hemocyanin/hexamerin_mid_dom"/>
</dbReference>
<protein>
    <submittedName>
        <fullName evidence="12">(Mediterranean fruit fly) hypothetical protein</fullName>
    </submittedName>
</protein>
<dbReference type="GO" id="GO:0005576">
    <property type="term" value="C:extracellular region"/>
    <property type="evidence" value="ECO:0007669"/>
    <property type="project" value="UniProtKB-SubCell"/>
</dbReference>
<evidence type="ECO:0000256" key="9">
    <source>
        <dbReference type="ARBA" id="ARBA00023101"/>
    </source>
</evidence>
<evidence type="ECO:0000256" key="5">
    <source>
        <dbReference type="ARBA" id="ARBA00022723"/>
    </source>
</evidence>
<keyword evidence="8" id="KW-0503">Monooxygenase</keyword>
<dbReference type="InterPro" id="IPR002227">
    <property type="entry name" value="Tyrosinase_Cu-bd"/>
</dbReference>
<comment type="subcellular location">
    <subcellularLocation>
        <location evidence="2">Secreted</location>
    </subcellularLocation>
</comment>
<comment type="caution">
    <text evidence="12">The sequence shown here is derived from an EMBL/GenBank/DDBJ whole genome shotgun (WGS) entry which is preliminary data.</text>
</comment>
<comment type="similarity">
    <text evidence="3">Belongs to the tyrosinase family.</text>
</comment>
<dbReference type="FunFam" id="1.10.1280.10:FF:000004">
    <property type="entry name" value="Hemocyanin subunit 2"/>
    <property type="match status" value="1"/>
</dbReference>
<dbReference type="PROSITE" id="PS00209">
    <property type="entry name" value="HEMOCYANIN_1"/>
    <property type="match status" value="1"/>
</dbReference>
<comment type="cofactor">
    <cofactor evidence="1">
        <name>Cu(2+)</name>
        <dbReference type="ChEBI" id="CHEBI:29036"/>
    </cofactor>
</comment>
<dbReference type="PROSITE" id="PS00210">
    <property type="entry name" value="HEMOCYANIN_2"/>
    <property type="match status" value="1"/>
</dbReference>
<dbReference type="InterPro" id="IPR037020">
    <property type="entry name" value="Hemocyanin_C_sf"/>
</dbReference>
<keyword evidence="9" id="KW-0470">Melanin biosynthesis</keyword>
<dbReference type="Pfam" id="PF03722">
    <property type="entry name" value="Hemocyanin_N"/>
    <property type="match status" value="1"/>
</dbReference>
<proteinExistence type="inferred from homology"/>
<dbReference type="GO" id="GO:0042417">
    <property type="term" value="P:dopamine metabolic process"/>
    <property type="evidence" value="ECO:0007669"/>
    <property type="project" value="UniProtKB-ARBA"/>
</dbReference>
<dbReference type="Gene3D" id="2.60.40.1520">
    <property type="entry name" value="Hemocyanin, C-terminal domain"/>
    <property type="match status" value="1"/>
</dbReference>
<keyword evidence="6" id="KW-0560">Oxidoreductase</keyword>
<dbReference type="PANTHER" id="PTHR11511">
    <property type="entry name" value="LARVAL STORAGE PROTEIN/PHENOLOXIDASE"/>
    <property type="match status" value="1"/>
</dbReference>
<dbReference type="PANTHER" id="PTHR11511:SF4">
    <property type="entry name" value="PHENOLOXIDASE 2-RELATED"/>
    <property type="match status" value="1"/>
</dbReference>
<evidence type="ECO:0000313" key="12">
    <source>
        <dbReference type="EMBL" id="CAD6998654.1"/>
    </source>
</evidence>
<gene>
    <name evidence="12" type="ORF">CCAP1982_LOCUS7221</name>
</gene>
<evidence type="ECO:0000256" key="2">
    <source>
        <dbReference type="ARBA" id="ARBA00004613"/>
    </source>
</evidence>
<keyword evidence="5" id="KW-0479">Metal-binding</keyword>
<dbReference type="Pfam" id="PF03723">
    <property type="entry name" value="Hemocyanin_C"/>
    <property type="match status" value="1"/>
</dbReference>
<evidence type="ECO:0000256" key="7">
    <source>
        <dbReference type="ARBA" id="ARBA00023008"/>
    </source>
</evidence>
<dbReference type="SUPFAM" id="SSF48056">
    <property type="entry name" value="Di-copper centre-containing domain"/>
    <property type="match status" value="1"/>
</dbReference>
<dbReference type="AlphaFoldDB" id="A0A811UIJ9"/>
<dbReference type="InterPro" id="IPR005204">
    <property type="entry name" value="Hemocyanin_N"/>
</dbReference>
<dbReference type="InterPro" id="IPR013788">
    <property type="entry name" value="Hemocyanin/hexamerin"/>
</dbReference>
<dbReference type="GO" id="GO:0046872">
    <property type="term" value="F:metal ion binding"/>
    <property type="evidence" value="ECO:0007669"/>
    <property type="project" value="UniProtKB-KW"/>
</dbReference>
<evidence type="ECO:0000256" key="1">
    <source>
        <dbReference type="ARBA" id="ARBA00001973"/>
    </source>
</evidence>
<dbReference type="EMBL" id="CAJHJT010000012">
    <property type="protein sequence ID" value="CAD6998654.1"/>
    <property type="molecule type" value="Genomic_DNA"/>
</dbReference>
<keyword evidence="13" id="KW-1185">Reference proteome</keyword>
<evidence type="ECO:0000259" key="11">
    <source>
        <dbReference type="PROSITE" id="PS00498"/>
    </source>
</evidence>
<dbReference type="SUPFAM" id="SSF48050">
    <property type="entry name" value="Hemocyanin, N-terminal domain"/>
    <property type="match status" value="1"/>
</dbReference>
<dbReference type="PRINTS" id="PR00187">
    <property type="entry name" value="HAEMOCYANIN"/>
</dbReference>
<reference evidence="12" key="1">
    <citation type="submission" date="2020-11" db="EMBL/GenBank/DDBJ databases">
        <authorList>
            <person name="Whitehead M."/>
        </authorList>
    </citation>
    <scope>NUCLEOTIDE SEQUENCE</scope>
    <source>
        <strain evidence="12">EGII</strain>
    </source>
</reference>
<dbReference type="GO" id="GO:0042438">
    <property type="term" value="P:melanin biosynthetic process"/>
    <property type="evidence" value="ECO:0007669"/>
    <property type="project" value="UniProtKB-KW"/>
</dbReference>
<dbReference type="FunFam" id="1.20.1370.10:FF:000001">
    <property type="entry name" value="Phenoloxidase 2"/>
    <property type="match status" value="1"/>
</dbReference>
<dbReference type="SUPFAM" id="SSF81296">
    <property type="entry name" value="E set domains"/>
    <property type="match status" value="1"/>
</dbReference>
<evidence type="ECO:0000256" key="10">
    <source>
        <dbReference type="ARBA" id="ARBA00023157"/>
    </source>
</evidence>
<dbReference type="InterPro" id="IPR008922">
    <property type="entry name" value="Di-copper_centre_dom_sf"/>
</dbReference>
<dbReference type="Gene3D" id="1.10.1280.10">
    <property type="entry name" value="Di-copper center containing domain from catechol oxidase"/>
    <property type="match status" value="1"/>
</dbReference>
<name>A0A811UIJ9_CERCA</name>
<dbReference type="InterPro" id="IPR036697">
    <property type="entry name" value="Hemocyanin_N_sf"/>
</dbReference>
<dbReference type="Proteomes" id="UP000606786">
    <property type="component" value="Unassembled WGS sequence"/>
</dbReference>
<dbReference type="GO" id="GO:0004503">
    <property type="term" value="F:tyrosinase activity"/>
    <property type="evidence" value="ECO:0007669"/>
    <property type="project" value="UniProtKB-ARBA"/>
</dbReference>
<keyword evidence="7" id="KW-0186">Copper</keyword>